<gene>
    <name evidence="8" type="primary">ZCCHC9_2</name>
    <name evidence="8" type="ORF">CM83_76025</name>
</gene>
<keyword evidence="3 5" id="KW-0863">Zinc-finger</keyword>
<feature type="domain" description="CCHC-type" evidence="7">
    <location>
        <begin position="250"/>
        <end position="265"/>
    </location>
</feature>
<dbReference type="InterPro" id="IPR001878">
    <property type="entry name" value="Znf_CCHC"/>
</dbReference>
<dbReference type="GO" id="GO:0008270">
    <property type="term" value="F:zinc ion binding"/>
    <property type="evidence" value="ECO:0007669"/>
    <property type="project" value="UniProtKB-KW"/>
</dbReference>
<feature type="domain" description="CCHC-type" evidence="7">
    <location>
        <begin position="195"/>
        <end position="210"/>
    </location>
</feature>
<evidence type="ECO:0000256" key="6">
    <source>
        <dbReference type="SAM" id="MobiDB-lite"/>
    </source>
</evidence>
<keyword evidence="1" id="KW-0479">Metal-binding</keyword>
<dbReference type="GO" id="GO:0003676">
    <property type="term" value="F:nucleic acid binding"/>
    <property type="evidence" value="ECO:0007669"/>
    <property type="project" value="InterPro"/>
</dbReference>
<evidence type="ECO:0000256" key="3">
    <source>
        <dbReference type="ARBA" id="ARBA00022771"/>
    </source>
</evidence>
<evidence type="ECO:0000256" key="4">
    <source>
        <dbReference type="ARBA" id="ARBA00022833"/>
    </source>
</evidence>
<evidence type="ECO:0000313" key="8">
    <source>
        <dbReference type="EMBL" id="JAG26466.1"/>
    </source>
</evidence>
<dbReference type="Pfam" id="PF00098">
    <property type="entry name" value="zf-CCHC"/>
    <property type="match status" value="1"/>
</dbReference>
<reference evidence="8" key="2">
    <citation type="submission" date="2014-07" db="EMBL/GenBank/DDBJ databases">
        <authorList>
            <person name="Hull J."/>
        </authorList>
    </citation>
    <scope>NUCLEOTIDE SEQUENCE</scope>
</reference>
<dbReference type="PROSITE" id="PS50158">
    <property type="entry name" value="ZF_CCHC"/>
    <property type="match status" value="3"/>
</dbReference>
<dbReference type="AlphaFoldDB" id="A0A0A9Y4B4"/>
<dbReference type="PANTHER" id="PTHR46242">
    <property type="entry name" value="ZINC FINGER CCHC DOMAIN-CONTAINING PROTEIN 9 ZCCHC9"/>
    <property type="match status" value="1"/>
</dbReference>
<dbReference type="GO" id="GO:0005730">
    <property type="term" value="C:nucleolus"/>
    <property type="evidence" value="ECO:0007669"/>
    <property type="project" value="TreeGrafter"/>
</dbReference>
<sequence length="346" mass="39041">MVRFARIKGNHTKSSFNKVPEEASSWSELKVAESGEQEAKGNSNEQTKIESKIEKVRGVWSEFEPESKGKKRKKKDKIGEVAGNTNDTGDKNVDGQKTAVAKKKKKLRLEKETEGIEFKRRKAETNEFLLSVDGVETKLTKFDGYLVTEKDAERLEKLREDLKTRGEDEKKIYALIKMERRKAERFVKIKKKSLCFHCRKGGHNLSDCPELETKAVPVAPGSGICFKCGSTEHRLPQCKSKATTLEYATCFICGESGHLSRNCTNNPRGLYPDGGGCKTCGDVTHYERDCPELMNRKKKARQGFVEAKTIDRNNVEALDYDDEVPTNKKPGRIEVGKKGPNKIIKF</sequence>
<dbReference type="Gene3D" id="4.10.60.10">
    <property type="entry name" value="Zinc finger, CCHC-type"/>
    <property type="match status" value="2"/>
</dbReference>
<evidence type="ECO:0000256" key="5">
    <source>
        <dbReference type="PROSITE-ProRule" id="PRU00047"/>
    </source>
</evidence>
<proteinExistence type="predicted"/>
<dbReference type="SUPFAM" id="SSF57756">
    <property type="entry name" value="Retrovirus zinc finger-like domains"/>
    <property type="match status" value="2"/>
</dbReference>
<evidence type="ECO:0000259" key="7">
    <source>
        <dbReference type="PROSITE" id="PS50158"/>
    </source>
</evidence>
<feature type="domain" description="CCHC-type" evidence="7">
    <location>
        <begin position="277"/>
        <end position="292"/>
    </location>
</feature>
<organism evidence="8">
    <name type="scientific">Lygus hesperus</name>
    <name type="common">Western plant bug</name>
    <dbReference type="NCBI Taxonomy" id="30085"/>
    <lineage>
        <taxon>Eukaryota</taxon>
        <taxon>Metazoa</taxon>
        <taxon>Ecdysozoa</taxon>
        <taxon>Arthropoda</taxon>
        <taxon>Hexapoda</taxon>
        <taxon>Insecta</taxon>
        <taxon>Pterygota</taxon>
        <taxon>Neoptera</taxon>
        <taxon>Paraneoptera</taxon>
        <taxon>Hemiptera</taxon>
        <taxon>Heteroptera</taxon>
        <taxon>Panheteroptera</taxon>
        <taxon>Cimicomorpha</taxon>
        <taxon>Miridae</taxon>
        <taxon>Mirini</taxon>
        <taxon>Lygus</taxon>
    </lineage>
</organism>
<feature type="compositionally biased region" description="Basic residues" evidence="6">
    <location>
        <begin position="1"/>
        <end position="11"/>
    </location>
</feature>
<dbReference type="InterPro" id="IPR042246">
    <property type="entry name" value="ZCCHC9"/>
</dbReference>
<protein>
    <submittedName>
        <fullName evidence="8">Zinc finger CCHC domain-containing protein 9</fullName>
    </submittedName>
</protein>
<name>A0A0A9Y4B4_LYGHE</name>
<dbReference type="InterPro" id="IPR036875">
    <property type="entry name" value="Znf_CCHC_sf"/>
</dbReference>
<dbReference type="SMART" id="SM00343">
    <property type="entry name" value="ZnF_C2HC"/>
    <property type="match status" value="4"/>
</dbReference>
<evidence type="ECO:0000256" key="1">
    <source>
        <dbReference type="ARBA" id="ARBA00022723"/>
    </source>
</evidence>
<dbReference type="EMBL" id="GBHO01017138">
    <property type="protein sequence ID" value="JAG26466.1"/>
    <property type="molecule type" value="Transcribed_RNA"/>
</dbReference>
<keyword evidence="2" id="KW-0677">Repeat</keyword>
<dbReference type="FunFam" id="4.10.60.10:FF:000091">
    <property type="entry name" value="Zinc finger CCHC-type-containing 9"/>
    <property type="match status" value="1"/>
</dbReference>
<accession>A0A0A9Y4B4</accession>
<keyword evidence="4" id="KW-0862">Zinc</keyword>
<feature type="region of interest" description="Disordered" evidence="6">
    <location>
        <begin position="1"/>
        <end position="51"/>
    </location>
</feature>
<evidence type="ECO:0000256" key="2">
    <source>
        <dbReference type="ARBA" id="ARBA00022737"/>
    </source>
</evidence>
<reference evidence="8" key="1">
    <citation type="journal article" date="2014" name="PLoS ONE">
        <title>Transcriptome-Based Identification of ABC Transporters in the Western Tarnished Plant Bug Lygus hesperus.</title>
        <authorList>
            <person name="Hull J.J."/>
            <person name="Chaney K."/>
            <person name="Geib S.M."/>
            <person name="Fabrick J.A."/>
            <person name="Brent C.S."/>
            <person name="Walsh D."/>
            <person name="Lavine L.C."/>
        </authorList>
    </citation>
    <scope>NUCLEOTIDE SEQUENCE</scope>
</reference>
<dbReference type="PANTHER" id="PTHR46242:SF1">
    <property type="entry name" value="ZINC FINGER CCHC DOMAIN-CONTAINING PROTEIN 9"/>
    <property type="match status" value="1"/>
</dbReference>
<feature type="region of interest" description="Disordered" evidence="6">
    <location>
        <begin position="63"/>
        <end position="103"/>
    </location>
</feature>
<feature type="compositionally biased region" description="Basic and acidic residues" evidence="6">
    <location>
        <begin position="30"/>
        <end position="39"/>
    </location>
</feature>